<evidence type="ECO:0000313" key="2">
    <source>
        <dbReference type="Proteomes" id="UP000002368"/>
    </source>
</evidence>
<sequence>MPSGQKAASALLRRQTLKGTLCRQARMALTHADNAVNHLVPI</sequence>
<gene>
    <name evidence="1" type="ordered locus">Btus_1742</name>
</gene>
<organism evidence="1 2">
    <name type="scientific">Kyrpidia tusciae (strain DSM 2912 / NBRC 15312 / T2)</name>
    <name type="common">Bacillus tusciae</name>
    <dbReference type="NCBI Taxonomy" id="562970"/>
    <lineage>
        <taxon>Bacteria</taxon>
        <taxon>Bacillati</taxon>
        <taxon>Bacillota</taxon>
        <taxon>Bacilli</taxon>
        <taxon>Bacillales</taxon>
        <taxon>Alicyclobacillaceae</taxon>
        <taxon>Kyrpidia</taxon>
    </lineage>
</organism>
<dbReference type="HOGENOM" id="CLU_3253001_0_0_9"/>
<dbReference type="AlphaFoldDB" id="D5WQ34"/>
<protein>
    <submittedName>
        <fullName evidence="1">Uncharacterized protein</fullName>
    </submittedName>
</protein>
<dbReference type="EMBL" id="CP002017">
    <property type="protein sequence ID" value="ADG06443.1"/>
    <property type="molecule type" value="Genomic_DNA"/>
</dbReference>
<evidence type="ECO:0000313" key="1">
    <source>
        <dbReference type="EMBL" id="ADG06443.1"/>
    </source>
</evidence>
<dbReference type="Proteomes" id="UP000002368">
    <property type="component" value="Chromosome"/>
</dbReference>
<name>D5WQ34_KYRT2</name>
<accession>D5WQ34</accession>
<reference evidence="1 2" key="1">
    <citation type="journal article" date="2011" name="Stand. Genomic Sci.">
        <title>Complete genome sequence of the thermophilic, hydrogen-oxidizing Bacillus tusciae type strain (T2) and reclassification in the new genus, Kyrpidia gen. nov. as Kyrpidia tusciae comb. nov. and emendation of the family Alicyclobacillaceae da Costa and Rainey, 2010.</title>
        <authorList>
            <person name="Klenk H.P."/>
            <person name="Lapidus A."/>
            <person name="Chertkov O."/>
            <person name="Copeland A."/>
            <person name="Del Rio T.G."/>
            <person name="Nolan M."/>
            <person name="Lucas S."/>
            <person name="Chen F."/>
            <person name="Tice H."/>
            <person name="Cheng J.F."/>
            <person name="Han C."/>
            <person name="Bruce D."/>
            <person name="Goodwin L."/>
            <person name="Pitluck S."/>
            <person name="Pati A."/>
            <person name="Ivanova N."/>
            <person name="Mavromatis K."/>
            <person name="Daum C."/>
            <person name="Chen A."/>
            <person name="Palaniappan K."/>
            <person name="Chang Y.J."/>
            <person name="Land M."/>
            <person name="Hauser L."/>
            <person name="Jeffries C.D."/>
            <person name="Detter J.C."/>
            <person name="Rohde M."/>
            <person name="Abt B."/>
            <person name="Pukall R."/>
            <person name="Goker M."/>
            <person name="Bristow J."/>
            <person name="Markowitz V."/>
            <person name="Hugenholtz P."/>
            <person name="Eisen J.A."/>
        </authorList>
    </citation>
    <scope>NUCLEOTIDE SEQUENCE [LARGE SCALE GENOMIC DNA]</scope>
    <source>
        <strain evidence="1 2">DSM 2912</strain>
    </source>
</reference>
<proteinExistence type="predicted"/>
<dbReference type="KEGG" id="bts:Btus_1742"/>
<keyword evidence="2" id="KW-1185">Reference proteome</keyword>